<dbReference type="EMBL" id="BK016157">
    <property type="protein sequence ID" value="DAF98907.1"/>
    <property type="molecule type" value="Genomic_DNA"/>
</dbReference>
<reference evidence="1" key="1">
    <citation type="journal article" date="2021" name="Proc. Natl. Acad. Sci. U.S.A.">
        <title>A Catalog of Tens of Thousands of Viruses from Human Metagenomes Reveals Hidden Associations with Chronic Diseases.</title>
        <authorList>
            <person name="Tisza M.J."/>
            <person name="Buck C.B."/>
        </authorList>
    </citation>
    <scope>NUCLEOTIDE SEQUENCE</scope>
    <source>
        <strain evidence="1">CtzO58</strain>
    </source>
</reference>
<sequence>MNVKFLLIDFVIIRNITTFAIPNNMRYEVR</sequence>
<accession>A0A8S5UWT3</accession>
<name>A0A8S5UWT3_9CAUD</name>
<proteinExistence type="predicted"/>
<protein>
    <submittedName>
        <fullName evidence="1">Uncharacterized protein</fullName>
    </submittedName>
</protein>
<organism evidence="1">
    <name type="scientific">Siphoviridae sp. ctzO58</name>
    <dbReference type="NCBI Taxonomy" id="2825748"/>
    <lineage>
        <taxon>Viruses</taxon>
        <taxon>Duplodnaviria</taxon>
        <taxon>Heunggongvirae</taxon>
        <taxon>Uroviricota</taxon>
        <taxon>Caudoviricetes</taxon>
    </lineage>
</organism>
<evidence type="ECO:0000313" key="1">
    <source>
        <dbReference type="EMBL" id="DAF98907.1"/>
    </source>
</evidence>